<feature type="region of interest" description="Disordered" evidence="1">
    <location>
        <begin position="54"/>
        <end position="81"/>
    </location>
</feature>
<comment type="caution">
    <text evidence="2">The sequence shown here is derived from an EMBL/GenBank/DDBJ whole genome shotgun (WGS) entry which is preliminary data.</text>
</comment>
<sequence>MNPYRYLQFHKAFDLSTKQRRDIPLMHLSDSTMKVCSCKLCDFSKLWEYHRSTKKKKKNQEGGGEEEEEEEEEQEQEQEQESWYMCRGRSFVRISFKSFHLLNKRYKLPITSSSYIKNSTQSTITSMFTLKGILVADMSVTFERSRSLEERQAVVLLLVHKTQELDAFVPSLSTGFKAAKPCGKRDEKEWKRNNTISMK</sequence>
<dbReference type="EMBL" id="JACSDZ010000002">
    <property type="protein sequence ID" value="KAF7414912.1"/>
    <property type="molecule type" value="Genomic_DNA"/>
</dbReference>
<dbReference type="SUPFAM" id="SSF56741">
    <property type="entry name" value="Eukaryotic DNA topoisomerase I, N-terminal DNA-binding fragment"/>
    <property type="match status" value="1"/>
</dbReference>
<feature type="compositionally biased region" description="Acidic residues" evidence="1">
    <location>
        <begin position="63"/>
        <end position="80"/>
    </location>
</feature>
<proteinExistence type="predicted"/>
<evidence type="ECO:0000256" key="1">
    <source>
        <dbReference type="SAM" id="MobiDB-lite"/>
    </source>
</evidence>
<evidence type="ECO:0000313" key="2">
    <source>
        <dbReference type="EMBL" id="KAF7414912.1"/>
    </source>
</evidence>
<evidence type="ECO:0000313" key="3">
    <source>
        <dbReference type="Proteomes" id="UP000617340"/>
    </source>
</evidence>
<dbReference type="AlphaFoldDB" id="A0A834U360"/>
<accession>A0A834U360</accession>
<dbReference type="GO" id="GO:0003677">
    <property type="term" value="F:DNA binding"/>
    <property type="evidence" value="ECO:0007669"/>
    <property type="project" value="InterPro"/>
</dbReference>
<gene>
    <name evidence="2" type="ORF">HZH68_003401</name>
</gene>
<protein>
    <submittedName>
        <fullName evidence="2">Uncharacterized protein</fullName>
    </submittedName>
</protein>
<reference evidence="2" key="1">
    <citation type="journal article" date="2020" name="G3 (Bethesda)">
        <title>High-Quality Assemblies for Three Invasive Social Wasps from the &lt;i&gt;Vespula&lt;/i&gt; Genus.</title>
        <authorList>
            <person name="Harrop T.W.R."/>
            <person name="Guhlin J."/>
            <person name="McLaughlin G.M."/>
            <person name="Permina E."/>
            <person name="Stockwell P."/>
            <person name="Gilligan J."/>
            <person name="Le Lec M.F."/>
            <person name="Gruber M.A.M."/>
            <person name="Quinn O."/>
            <person name="Lovegrove M."/>
            <person name="Duncan E.J."/>
            <person name="Remnant E.J."/>
            <person name="Van Eeckhoven J."/>
            <person name="Graham B."/>
            <person name="Knapp R.A."/>
            <person name="Langford K.W."/>
            <person name="Kronenberg Z."/>
            <person name="Press M.O."/>
            <person name="Eacker S.M."/>
            <person name="Wilson-Rankin E.E."/>
            <person name="Purcell J."/>
            <person name="Lester P.J."/>
            <person name="Dearden P.K."/>
        </authorList>
    </citation>
    <scope>NUCLEOTIDE SEQUENCE</scope>
    <source>
        <strain evidence="2">Linc-1</strain>
    </source>
</reference>
<dbReference type="GO" id="GO:0006265">
    <property type="term" value="P:DNA topological change"/>
    <property type="evidence" value="ECO:0007669"/>
    <property type="project" value="InterPro"/>
</dbReference>
<dbReference type="GO" id="GO:0003917">
    <property type="term" value="F:DNA topoisomerase type I (single strand cut, ATP-independent) activity"/>
    <property type="evidence" value="ECO:0007669"/>
    <property type="project" value="InterPro"/>
</dbReference>
<dbReference type="GO" id="GO:0005694">
    <property type="term" value="C:chromosome"/>
    <property type="evidence" value="ECO:0007669"/>
    <property type="project" value="InterPro"/>
</dbReference>
<dbReference type="Proteomes" id="UP000617340">
    <property type="component" value="Unassembled WGS sequence"/>
</dbReference>
<name>A0A834U360_VESGE</name>
<dbReference type="InterPro" id="IPR036202">
    <property type="entry name" value="TopoI_DNA-bd_euk_N_sf"/>
</dbReference>
<organism evidence="2 3">
    <name type="scientific">Vespula germanica</name>
    <name type="common">German yellow jacket</name>
    <name type="synonym">Paravespula germanica</name>
    <dbReference type="NCBI Taxonomy" id="30212"/>
    <lineage>
        <taxon>Eukaryota</taxon>
        <taxon>Metazoa</taxon>
        <taxon>Ecdysozoa</taxon>
        <taxon>Arthropoda</taxon>
        <taxon>Hexapoda</taxon>
        <taxon>Insecta</taxon>
        <taxon>Pterygota</taxon>
        <taxon>Neoptera</taxon>
        <taxon>Endopterygota</taxon>
        <taxon>Hymenoptera</taxon>
        <taxon>Apocrita</taxon>
        <taxon>Aculeata</taxon>
        <taxon>Vespoidea</taxon>
        <taxon>Vespidae</taxon>
        <taxon>Vespinae</taxon>
        <taxon>Vespula</taxon>
    </lineage>
</organism>
<keyword evidence="3" id="KW-1185">Reference proteome</keyword>